<feature type="region of interest" description="Disordered" evidence="1">
    <location>
        <begin position="197"/>
        <end position="254"/>
    </location>
</feature>
<dbReference type="PANTHER" id="PTHR47190">
    <property type="entry name" value="DEHYDROGENASE, PUTATIVE-RELATED"/>
    <property type="match status" value="1"/>
</dbReference>
<dbReference type="Gene3D" id="3.50.50.60">
    <property type="entry name" value="FAD/NAD(P)-binding domain"/>
    <property type="match status" value="1"/>
</dbReference>
<feature type="chain" id="PRO_5003864373" description="Glucose-methanol-choline oxidoreductase" evidence="2">
    <location>
        <begin position="20"/>
        <end position="254"/>
    </location>
</feature>
<keyword evidence="2" id="KW-0732">Signal</keyword>
<accession>K2RQR4</accession>
<dbReference type="InterPro" id="IPR053208">
    <property type="entry name" value="GMC_Oxidoreductase_CD"/>
</dbReference>
<dbReference type="Proteomes" id="UP000007129">
    <property type="component" value="Unassembled WGS sequence"/>
</dbReference>
<dbReference type="VEuPathDB" id="FungiDB:MPH_07775"/>
<dbReference type="STRING" id="1126212.K2RQR4"/>
<dbReference type="HOGENOM" id="CLU_1094472_0_0_1"/>
<proteinExistence type="predicted"/>
<evidence type="ECO:0000256" key="2">
    <source>
        <dbReference type="SAM" id="SignalP"/>
    </source>
</evidence>
<dbReference type="EMBL" id="AHHD01000330">
    <property type="protein sequence ID" value="EKG15092.1"/>
    <property type="molecule type" value="Genomic_DNA"/>
</dbReference>
<name>K2RQR4_MACPH</name>
<evidence type="ECO:0008006" key="5">
    <source>
        <dbReference type="Google" id="ProtNLM"/>
    </source>
</evidence>
<comment type="caution">
    <text evidence="3">The sequence shown here is derived from an EMBL/GenBank/DDBJ whole genome shotgun (WGS) entry which is preliminary data.</text>
</comment>
<dbReference type="InParanoid" id="K2RQR4"/>
<evidence type="ECO:0000313" key="4">
    <source>
        <dbReference type="Proteomes" id="UP000007129"/>
    </source>
</evidence>
<feature type="compositionally biased region" description="Polar residues" evidence="1">
    <location>
        <begin position="197"/>
        <end position="224"/>
    </location>
</feature>
<dbReference type="AlphaFoldDB" id="K2RQR4"/>
<dbReference type="InterPro" id="IPR036188">
    <property type="entry name" value="FAD/NAD-bd_sf"/>
</dbReference>
<evidence type="ECO:0000313" key="3">
    <source>
        <dbReference type="EMBL" id="EKG15092.1"/>
    </source>
</evidence>
<reference evidence="3 4" key="1">
    <citation type="journal article" date="2012" name="BMC Genomics">
        <title>Tools to kill: Genome of one of the most destructive plant pathogenic fungi Macrophomina phaseolina.</title>
        <authorList>
            <person name="Islam M.S."/>
            <person name="Haque M.S."/>
            <person name="Islam M.M."/>
            <person name="Emdad E.M."/>
            <person name="Halim A."/>
            <person name="Hossen Q.M.M."/>
            <person name="Hossain M.Z."/>
            <person name="Ahmed B."/>
            <person name="Rahim S."/>
            <person name="Rahman M.S."/>
            <person name="Alam M.M."/>
            <person name="Hou S."/>
            <person name="Wan X."/>
            <person name="Saito J.A."/>
            <person name="Alam M."/>
        </authorList>
    </citation>
    <scope>NUCLEOTIDE SEQUENCE [LARGE SCALE GENOMIC DNA]</scope>
    <source>
        <strain evidence="3 4">MS6</strain>
    </source>
</reference>
<dbReference type="SUPFAM" id="SSF51905">
    <property type="entry name" value="FAD/NAD(P)-binding domain"/>
    <property type="match status" value="1"/>
</dbReference>
<gene>
    <name evidence="3" type="ORF">MPH_07775</name>
</gene>
<sequence length="254" mass="26562">MRSQTTAVVIGFISSLSVAAPLLDLSATAGDWTKQEWDAIVVGAGPAGIIVADRLSEAGKKTLLLEDGGKSYGIVGGTDRPDWLSGTNLSRVDVPGLCKFPSDDAVSRNAGADSGQTRASSRMGVTSFAVAGPMPMADAQLVALRPSTQDFTSSPRPLIGMTFTLMAGRAQMYRQQPRGCTRGSLRLRSMQWTASTTCRAATKPQKTGSSMEPATRTSSSMTLRTPSTASSAAHLTTTPTASAAGPSPRTYSRR</sequence>
<evidence type="ECO:0000256" key="1">
    <source>
        <dbReference type="SAM" id="MobiDB-lite"/>
    </source>
</evidence>
<dbReference type="OrthoDB" id="413885at2759"/>
<feature type="compositionally biased region" description="Low complexity" evidence="1">
    <location>
        <begin position="225"/>
        <end position="254"/>
    </location>
</feature>
<dbReference type="PANTHER" id="PTHR47190:SF1">
    <property type="entry name" value="GLUCOSE-METHANOL-CHOLINE OXIDOREDUCTASE N-TERMINAL DOMAIN-CONTAINING PROTEIN"/>
    <property type="match status" value="1"/>
</dbReference>
<feature type="signal peptide" evidence="2">
    <location>
        <begin position="1"/>
        <end position="19"/>
    </location>
</feature>
<organism evidence="3 4">
    <name type="scientific">Macrophomina phaseolina (strain MS6)</name>
    <name type="common">Charcoal rot fungus</name>
    <dbReference type="NCBI Taxonomy" id="1126212"/>
    <lineage>
        <taxon>Eukaryota</taxon>
        <taxon>Fungi</taxon>
        <taxon>Dikarya</taxon>
        <taxon>Ascomycota</taxon>
        <taxon>Pezizomycotina</taxon>
        <taxon>Dothideomycetes</taxon>
        <taxon>Dothideomycetes incertae sedis</taxon>
        <taxon>Botryosphaeriales</taxon>
        <taxon>Botryosphaeriaceae</taxon>
        <taxon>Macrophomina</taxon>
    </lineage>
</organism>
<protein>
    <recommendedName>
        <fullName evidence="5">Glucose-methanol-choline oxidoreductase</fullName>
    </recommendedName>
</protein>